<dbReference type="SMART" id="SM00332">
    <property type="entry name" value="PP2Cc"/>
    <property type="match status" value="1"/>
</dbReference>
<sequence length="397" mass="43817">MGYGSRYGPWKYTILPEPRLASELARLSSATRVGNADCVSFQPCPNPEEASQDRYVVQDWQLAGGVWRFAAIFDGHAGAEMADHTVQNLPSHVHDALEAFAKADVHKENASYSSDISTVLSSAISEFDDASLAELQSLFPGGLEEIATLSDKEISNIVNSPENLPKVVRGMRGTTALLSLVDPSGENLWVASLGDCQAGKSLTSAGMWNASLLSSNHNGDNPAEAERVRKEHPGEPECILRNRVFGAMALTRAIGDYVFRLPRVWADRIFMKSKIPFRFHSVVQEFIVRNLTPPYMNNEADIRHVRLKSSGDDANSEHLLVMCSDGLIDLYSDRDTLQESATHWVKVVGRDGGEGNLALRLLRDALGGGDLEKVSRMLTVEMFERWMDDTTIIVQRL</sequence>
<dbReference type="Gene3D" id="3.60.40.10">
    <property type="entry name" value="PPM-type phosphatase domain"/>
    <property type="match status" value="1"/>
</dbReference>
<keyword evidence="2 4" id="KW-0378">Hydrolase</keyword>
<keyword evidence="7" id="KW-1185">Reference proteome</keyword>
<dbReference type="RefSeq" id="XP_009547713.1">
    <property type="nucleotide sequence ID" value="XM_009549418.1"/>
</dbReference>
<dbReference type="SUPFAM" id="SSF81606">
    <property type="entry name" value="PP2C-like"/>
    <property type="match status" value="1"/>
</dbReference>
<feature type="domain" description="PPM-type phosphatase" evidence="5">
    <location>
        <begin position="40"/>
        <end position="397"/>
    </location>
</feature>
<dbReference type="KEGG" id="hir:HETIRDRAFT_321131"/>
<evidence type="ECO:0000256" key="3">
    <source>
        <dbReference type="ARBA" id="ARBA00022912"/>
    </source>
</evidence>
<evidence type="ECO:0000259" key="5">
    <source>
        <dbReference type="PROSITE" id="PS51746"/>
    </source>
</evidence>
<comment type="similarity">
    <text evidence="4">Belongs to the PP2C family.</text>
</comment>
<evidence type="ECO:0000313" key="7">
    <source>
        <dbReference type="Proteomes" id="UP000030671"/>
    </source>
</evidence>
<keyword evidence="3 4" id="KW-0904">Protein phosphatase</keyword>
<name>W4K5D2_HETIT</name>
<dbReference type="AlphaFoldDB" id="W4K5D2"/>
<accession>W4K5D2</accession>
<organism evidence="6 7">
    <name type="scientific">Heterobasidion irregulare (strain TC 32-1)</name>
    <dbReference type="NCBI Taxonomy" id="747525"/>
    <lineage>
        <taxon>Eukaryota</taxon>
        <taxon>Fungi</taxon>
        <taxon>Dikarya</taxon>
        <taxon>Basidiomycota</taxon>
        <taxon>Agaricomycotina</taxon>
        <taxon>Agaricomycetes</taxon>
        <taxon>Russulales</taxon>
        <taxon>Bondarzewiaceae</taxon>
        <taxon>Heterobasidion</taxon>
        <taxon>Heterobasidion annosum species complex</taxon>
    </lineage>
</organism>
<dbReference type="GeneID" id="20670724"/>
<dbReference type="InterPro" id="IPR000222">
    <property type="entry name" value="PP2C_BS"/>
</dbReference>
<dbReference type="PROSITE" id="PS01032">
    <property type="entry name" value="PPM_1"/>
    <property type="match status" value="1"/>
</dbReference>
<dbReference type="Pfam" id="PF00481">
    <property type="entry name" value="PP2C"/>
    <property type="match status" value="1"/>
</dbReference>
<dbReference type="InParanoid" id="W4K5D2"/>
<proteinExistence type="inferred from homology"/>
<evidence type="ECO:0000313" key="6">
    <source>
        <dbReference type="EMBL" id="ETW81033.1"/>
    </source>
</evidence>
<dbReference type="CDD" id="cd00143">
    <property type="entry name" value="PP2Cc"/>
    <property type="match status" value="1"/>
</dbReference>
<keyword evidence="1" id="KW-0479">Metal-binding</keyword>
<dbReference type="GO" id="GO:0004722">
    <property type="term" value="F:protein serine/threonine phosphatase activity"/>
    <property type="evidence" value="ECO:0007669"/>
    <property type="project" value="InterPro"/>
</dbReference>
<dbReference type="InterPro" id="IPR036457">
    <property type="entry name" value="PPM-type-like_dom_sf"/>
</dbReference>
<dbReference type="InterPro" id="IPR015655">
    <property type="entry name" value="PP2C"/>
</dbReference>
<dbReference type="eggNOG" id="KOG0700">
    <property type="taxonomic scope" value="Eukaryota"/>
</dbReference>
<dbReference type="PROSITE" id="PS51746">
    <property type="entry name" value="PPM_2"/>
    <property type="match status" value="1"/>
</dbReference>
<protein>
    <recommendedName>
        <fullName evidence="5">PPM-type phosphatase domain-containing protein</fullName>
    </recommendedName>
</protein>
<evidence type="ECO:0000256" key="1">
    <source>
        <dbReference type="ARBA" id="ARBA00022723"/>
    </source>
</evidence>
<dbReference type="EMBL" id="KI925459">
    <property type="protein sequence ID" value="ETW81033.1"/>
    <property type="molecule type" value="Genomic_DNA"/>
</dbReference>
<dbReference type="InterPro" id="IPR001932">
    <property type="entry name" value="PPM-type_phosphatase-like_dom"/>
</dbReference>
<dbReference type="GO" id="GO:0046872">
    <property type="term" value="F:metal ion binding"/>
    <property type="evidence" value="ECO:0007669"/>
    <property type="project" value="UniProtKB-KW"/>
</dbReference>
<reference evidence="6 7" key="1">
    <citation type="journal article" date="2012" name="New Phytol.">
        <title>Insight into trade-off between wood decay and parasitism from the genome of a fungal forest pathogen.</title>
        <authorList>
            <person name="Olson A."/>
            <person name="Aerts A."/>
            <person name="Asiegbu F."/>
            <person name="Belbahri L."/>
            <person name="Bouzid O."/>
            <person name="Broberg A."/>
            <person name="Canback B."/>
            <person name="Coutinho P.M."/>
            <person name="Cullen D."/>
            <person name="Dalman K."/>
            <person name="Deflorio G."/>
            <person name="van Diepen L.T."/>
            <person name="Dunand C."/>
            <person name="Duplessis S."/>
            <person name="Durling M."/>
            <person name="Gonthier P."/>
            <person name="Grimwood J."/>
            <person name="Fossdal C.G."/>
            <person name="Hansson D."/>
            <person name="Henrissat B."/>
            <person name="Hietala A."/>
            <person name="Himmelstrand K."/>
            <person name="Hoffmeister D."/>
            <person name="Hogberg N."/>
            <person name="James T.Y."/>
            <person name="Karlsson M."/>
            <person name="Kohler A."/>
            <person name="Kues U."/>
            <person name="Lee Y.H."/>
            <person name="Lin Y.C."/>
            <person name="Lind M."/>
            <person name="Lindquist E."/>
            <person name="Lombard V."/>
            <person name="Lucas S."/>
            <person name="Lunden K."/>
            <person name="Morin E."/>
            <person name="Murat C."/>
            <person name="Park J."/>
            <person name="Raffaello T."/>
            <person name="Rouze P."/>
            <person name="Salamov A."/>
            <person name="Schmutz J."/>
            <person name="Solheim H."/>
            <person name="Stahlberg J."/>
            <person name="Velez H."/>
            <person name="de Vries R.P."/>
            <person name="Wiebenga A."/>
            <person name="Woodward S."/>
            <person name="Yakovlev I."/>
            <person name="Garbelotto M."/>
            <person name="Martin F."/>
            <person name="Grigoriev I.V."/>
            <person name="Stenlid J."/>
        </authorList>
    </citation>
    <scope>NUCLEOTIDE SEQUENCE [LARGE SCALE GENOMIC DNA]</scope>
    <source>
        <strain evidence="6 7">TC 32-1</strain>
    </source>
</reference>
<dbReference type="OrthoDB" id="19329at2759"/>
<evidence type="ECO:0000256" key="4">
    <source>
        <dbReference type="RuleBase" id="RU003465"/>
    </source>
</evidence>
<dbReference type="HOGENOM" id="CLU_020130_0_0_1"/>
<dbReference type="STRING" id="747525.W4K5D2"/>
<evidence type="ECO:0000256" key="2">
    <source>
        <dbReference type="ARBA" id="ARBA00022801"/>
    </source>
</evidence>
<gene>
    <name evidence="6" type="ORF">HETIRDRAFT_321131</name>
</gene>
<dbReference type="PANTHER" id="PTHR13832:SF792">
    <property type="entry name" value="GM14286P"/>
    <property type="match status" value="1"/>
</dbReference>
<dbReference type="Proteomes" id="UP000030671">
    <property type="component" value="Unassembled WGS sequence"/>
</dbReference>
<dbReference type="PANTHER" id="PTHR13832">
    <property type="entry name" value="PROTEIN PHOSPHATASE 2C"/>
    <property type="match status" value="1"/>
</dbReference>